<evidence type="ECO:0008006" key="4">
    <source>
        <dbReference type="Google" id="ProtNLM"/>
    </source>
</evidence>
<dbReference type="Pfam" id="PF10306">
    <property type="entry name" value="FLILHELTA"/>
    <property type="match status" value="1"/>
</dbReference>
<keyword evidence="3" id="KW-1185">Reference proteome</keyword>
<dbReference type="GeneID" id="28980667"/>
<dbReference type="GO" id="GO:0005739">
    <property type="term" value="C:mitochondrion"/>
    <property type="evidence" value="ECO:0007669"/>
    <property type="project" value="TreeGrafter"/>
</dbReference>
<dbReference type="PANTHER" id="PTHR28002:SF1">
    <property type="entry name" value="MIOREX COMPLEX COMPONENT 11"/>
    <property type="match status" value="1"/>
</dbReference>
<feature type="non-terminal residue" evidence="2">
    <location>
        <position position="167"/>
    </location>
</feature>
<organism evidence="2 3">
    <name type="scientific">Cutaneotrichosporon oleaginosum</name>
    <dbReference type="NCBI Taxonomy" id="879819"/>
    <lineage>
        <taxon>Eukaryota</taxon>
        <taxon>Fungi</taxon>
        <taxon>Dikarya</taxon>
        <taxon>Basidiomycota</taxon>
        <taxon>Agaricomycotina</taxon>
        <taxon>Tremellomycetes</taxon>
        <taxon>Trichosporonales</taxon>
        <taxon>Trichosporonaceae</taxon>
        <taxon>Cutaneotrichosporon</taxon>
    </lineage>
</organism>
<evidence type="ECO:0000256" key="1">
    <source>
        <dbReference type="SAM" id="Phobius"/>
    </source>
</evidence>
<feature type="non-terminal residue" evidence="2">
    <location>
        <position position="1"/>
    </location>
</feature>
<keyword evidence="1" id="KW-0472">Membrane</keyword>
<dbReference type="AlphaFoldDB" id="A0A0J0XNU3"/>
<dbReference type="OrthoDB" id="5580261at2759"/>
<protein>
    <recommendedName>
        <fullName evidence="4">DUF1279 domain-containing protein</fullName>
    </recommendedName>
</protein>
<evidence type="ECO:0000313" key="3">
    <source>
        <dbReference type="Proteomes" id="UP000053611"/>
    </source>
</evidence>
<keyword evidence="1" id="KW-0812">Transmembrane</keyword>
<dbReference type="STRING" id="879819.A0A0J0XNU3"/>
<proteinExistence type="predicted"/>
<name>A0A0J0XNU3_9TREE</name>
<dbReference type="InterPro" id="IPR018811">
    <property type="entry name" value="MRX11"/>
</dbReference>
<keyword evidence="1" id="KW-1133">Transmembrane helix</keyword>
<dbReference type="Proteomes" id="UP000053611">
    <property type="component" value="Unassembled WGS sequence"/>
</dbReference>
<dbReference type="EMBL" id="KQ087202">
    <property type="protein sequence ID" value="KLT42753.1"/>
    <property type="molecule type" value="Genomic_DNA"/>
</dbReference>
<sequence length="167" mass="17789">SKLAAYAPTLARLSARTGVPLPSLLASFLVLHELTALAPLVILFYIFSALGAGSAFLHYLHNMAKKTTGEDVEGPWASMAHVTRGWYDEGSRRVEKVGRKYGLFGFEKGSAVEGGLGREAAGAVADAVAAYVVVKALMPLRVAVSVGAAPGFARLVFRPMQRLMTRL</sequence>
<feature type="transmembrane region" description="Helical" evidence="1">
    <location>
        <begin position="36"/>
        <end position="60"/>
    </location>
</feature>
<accession>A0A0J0XNU3</accession>
<evidence type="ECO:0000313" key="2">
    <source>
        <dbReference type="EMBL" id="KLT42753.1"/>
    </source>
</evidence>
<reference evidence="2 3" key="1">
    <citation type="submission" date="2015-03" db="EMBL/GenBank/DDBJ databases">
        <title>Genomics and transcriptomics of the oil-accumulating basidiomycete yeast T. oleaginosus allow insights into substrate utilization and the diverse evolutionary trajectories of mating systems in fungi.</title>
        <authorList>
            <consortium name="DOE Joint Genome Institute"/>
            <person name="Kourist R."/>
            <person name="Kracht O."/>
            <person name="Bracharz F."/>
            <person name="Lipzen A."/>
            <person name="Nolan M."/>
            <person name="Ohm R."/>
            <person name="Grigoriev I."/>
            <person name="Sun S."/>
            <person name="Heitman J."/>
            <person name="Bruck T."/>
            <person name="Nowrousian M."/>
        </authorList>
    </citation>
    <scope>NUCLEOTIDE SEQUENCE [LARGE SCALE GENOMIC DNA]</scope>
    <source>
        <strain evidence="2 3">IBC0246</strain>
    </source>
</reference>
<dbReference type="PANTHER" id="PTHR28002">
    <property type="entry name" value="MIOREX COMPLEX COMPONENT 11"/>
    <property type="match status" value="1"/>
</dbReference>
<gene>
    <name evidence="2" type="ORF">CC85DRAFT_233015</name>
</gene>